<dbReference type="RefSeq" id="WP_145235241.1">
    <property type="nucleotide sequence ID" value="NZ_CP036273.1"/>
</dbReference>
<feature type="chain" id="PRO_5022123996" description="Alginate export domain-containing protein" evidence="2">
    <location>
        <begin position="24"/>
        <end position="615"/>
    </location>
</feature>
<evidence type="ECO:0000256" key="1">
    <source>
        <dbReference type="SAM" id="MobiDB-lite"/>
    </source>
</evidence>
<feature type="region of interest" description="Disordered" evidence="1">
    <location>
        <begin position="22"/>
        <end position="71"/>
    </location>
</feature>
<keyword evidence="4" id="KW-1185">Reference proteome</keyword>
<sequence length="615" mass="69381" precursor="true">MIRRVRHAAGVGLLLLAADPALAQTDPPPAPPRDPIDRLLEPSRPTPAAATEPPPPVTEKAPALPTIGFAGPSGIVPRSGWNEEYETMEDRWRIGFPEWDRYGLGYPQVFDYPYRPGRWFDPYNQNVLKGDYPILGQHVFLNMTGTAVHLFEGRSLPTATTPFESTAREGTRDFFGRPGQFIHNELYTLSFDLFRGDAAFKPVDWRVKLTPAFNVNVVSVQELAVISPDVRDGTIRNRTWGALQEWFAEYKIADLSEQYDFVSVRAGSQPFVSDFRGFIFSDTNRGVRVFGNYDGNRTQYNLAYFRQQEKDTNSGLNTFEDRNQNIAIANVYRQDFLFPGYTAQASFHYNNDGPDVQFDRNRFLVRPDPVGVFQPHRVEAYYMGLAGDGHVGRYNISHAAYWVVGRDSRNPLAGAPQSISAAMGAIELSYDRDWARFRVSGFYASGDGNPNNGRATGFDGIIDQTNFGGEFSFFRRNRIPLFGVGLTNDQSLYTNLRSSRLQGQSNFVNPGLWLLNTGVDFDITPRFRLVNNANYMLYDKTATLETFTFQSEIDRDIGFDLSSGFEWRPRLNNNAIVLGGLSMFLPGGGFRQLYNKQNDRVDPLLSAFAEVVLQY</sequence>
<keyword evidence="2" id="KW-0732">Signal</keyword>
<protein>
    <recommendedName>
        <fullName evidence="5">Alginate export domain-containing protein</fullName>
    </recommendedName>
</protein>
<organism evidence="3 4">
    <name type="scientific">Urbifossiella limnaea</name>
    <dbReference type="NCBI Taxonomy" id="2528023"/>
    <lineage>
        <taxon>Bacteria</taxon>
        <taxon>Pseudomonadati</taxon>
        <taxon>Planctomycetota</taxon>
        <taxon>Planctomycetia</taxon>
        <taxon>Gemmatales</taxon>
        <taxon>Gemmataceae</taxon>
        <taxon>Urbifossiella</taxon>
    </lineage>
</organism>
<proteinExistence type="predicted"/>
<evidence type="ECO:0008006" key="5">
    <source>
        <dbReference type="Google" id="ProtNLM"/>
    </source>
</evidence>
<gene>
    <name evidence="3" type="ORF">ETAA1_12330</name>
</gene>
<feature type="signal peptide" evidence="2">
    <location>
        <begin position="1"/>
        <end position="23"/>
    </location>
</feature>
<reference evidence="3 4" key="1">
    <citation type="submission" date="2019-02" db="EMBL/GenBank/DDBJ databases">
        <title>Deep-cultivation of Planctomycetes and their phenomic and genomic characterization uncovers novel biology.</title>
        <authorList>
            <person name="Wiegand S."/>
            <person name="Jogler M."/>
            <person name="Boedeker C."/>
            <person name="Pinto D."/>
            <person name="Vollmers J."/>
            <person name="Rivas-Marin E."/>
            <person name="Kohn T."/>
            <person name="Peeters S.H."/>
            <person name="Heuer A."/>
            <person name="Rast P."/>
            <person name="Oberbeckmann S."/>
            <person name="Bunk B."/>
            <person name="Jeske O."/>
            <person name="Meyerdierks A."/>
            <person name="Storesund J.E."/>
            <person name="Kallscheuer N."/>
            <person name="Luecker S."/>
            <person name="Lage O.M."/>
            <person name="Pohl T."/>
            <person name="Merkel B.J."/>
            <person name="Hornburger P."/>
            <person name="Mueller R.-W."/>
            <person name="Bruemmer F."/>
            <person name="Labrenz M."/>
            <person name="Spormann A.M."/>
            <person name="Op den Camp H."/>
            <person name="Overmann J."/>
            <person name="Amann R."/>
            <person name="Jetten M.S.M."/>
            <person name="Mascher T."/>
            <person name="Medema M.H."/>
            <person name="Devos D.P."/>
            <person name="Kaster A.-K."/>
            <person name="Ovreas L."/>
            <person name="Rohde M."/>
            <person name="Galperin M.Y."/>
            <person name="Jogler C."/>
        </authorList>
    </citation>
    <scope>NUCLEOTIDE SEQUENCE [LARGE SCALE GENOMIC DNA]</scope>
    <source>
        <strain evidence="3 4">ETA_A1</strain>
    </source>
</reference>
<evidence type="ECO:0000256" key="2">
    <source>
        <dbReference type="SAM" id="SignalP"/>
    </source>
</evidence>
<dbReference type="KEGG" id="uli:ETAA1_12330"/>
<dbReference type="Proteomes" id="UP000319576">
    <property type="component" value="Chromosome"/>
</dbReference>
<name>A0A517XP96_9BACT</name>
<feature type="compositionally biased region" description="Low complexity" evidence="1">
    <location>
        <begin position="42"/>
        <end position="51"/>
    </location>
</feature>
<dbReference type="OrthoDB" id="244259at2"/>
<evidence type="ECO:0000313" key="3">
    <source>
        <dbReference type="EMBL" id="QDU19327.1"/>
    </source>
</evidence>
<dbReference type="AlphaFoldDB" id="A0A517XP96"/>
<dbReference type="EMBL" id="CP036273">
    <property type="protein sequence ID" value="QDU19327.1"/>
    <property type="molecule type" value="Genomic_DNA"/>
</dbReference>
<accession>A0A517XP96</accession>
<evidence type="ECO:0000313" key="4">
    <source>
        <dbReference type="Proteomes" id="UP000319576"/>
    </source>
</evidence>